<name>A0A699ZSQ7_HAELA</name>
<feature type="compositionally biased region" description="Low complexity" evidence="1">
    <location>
        <begin position="56"/>
        <end position="89"/>
    </location>
</feature>
<dbReference type="AlphaFoldDB" id="A0A699ZSQ7"/>
<evidence type="ECO:0000256" key="1">
    <source>
        <dbReference type="SAM" id="MobiDB-lite"/>
    </source>
</evidence>
<feature type="region of interest" description="Disordered" evidence="1">
    <location>
        <begin position="1"/>
        <end position="43"/>
    </location>
</feature>
<dbReference type="EMBL" id="BLLF01001819">
    <property type="protein sequence ID" value="GFH21388.1"/>
    <property type="molecule type" value="Genomic_DNA"/>
</dbReference>
<feature type="region of interest" description="Disordered" evidence="1">
    <location>
        <begin position="55"/>
        <end position="89"/>
    </location>
</feature>
<sequence length="127" mass="13903">MSSSSRRLQGMSSSSRRLQGMGSRRRLQGMSSSRRLQGMGSRAWAPATVGGCRAWAAGHEQQQQEVAVHEQQQQEAAGHGQQQEAARHGQQQAVGVWQCMVLVAAGYRGAAAHEQQQHGRVFDYYPA</sequence>
<protein>
    <submittedName>
        <fullName evidence="2">Uncharacterized protein</fullName>
    </submittedName>
</protein>
<feature type="compositionally biased region" description="Low complexity" evidence="1">
    <location>
        <begin position="1"/>
        <end position="37"/>
    </location>
</feature>
<dbReference type="Proteomes" id="UP000485058">
    <property type="component" value="Unassembled WGS sequence"/>
</dbReference>
<accession>A0A699ZSQ7</accession>
<comment type="caution">
    <text evidence="2">The sequence shown here is derived from an EMBL/GenBank/DDBJ whole genome shotgun (WGS) entry which is preliminary data.</text>
</comment>
<evidence type="ECO:0000313" key="2">
    <source>
        <dbReference type="EMBL" id="GFH21388.1"/>
    </source>
</evidence>
<reference evidence="2 3" key="1">
    <citation type="submission" date="2020-02" db="EMBL/GenBank/DDBJ databases">
        <title>Draft genome sequence of Haematococcus lacustris strain NIES-144.</title>
        <authorList>
            <person name="Morimoto D."/>
            <person name="Nakagawa S."/>
            <person name="Yoshida T."/>
            <person name="Sawayama S."/>
        </authorList>
    </citation>
    <scope>NUCLEOTIDE SEQUENCE [LARGE SCALE GENOMIC DNA]</scope>
    <source>
        <strain evidence="2 3">NIES-144</strain>
    </source>
</reference>
<feature type="non-terminal residue" evidence="2">
    <location>
        <position position="1"/>
    </location>
</feature>
<proteinExistence type="predicted"/>
<organism evidence="2 3">
    <name type="scientific">Haematococcus lacustris</name>
    <name type="common">Green alga</name>
    <name type="synonym">Haematococcus pluvialis</name>
    <dbReference type="NCBI Taxonomy" id="44745"/>
    <lineage>
        <taxon>Eukaryota</taxon>
        <taxon>Viridiplantae</taxon>
        <taxon>Chlorophyta</taxon>
        <taxon>core chlorophytes</taxon>
        <taxon>Chlorophyceae</taxon>
        <taxon>CS clade</taxon>
        <taxon>Chlamydomonadales</taxon>
        <taxon>Haematococcaceae</taxon>
        <taxon>Haematococcus</taxon>
    </lineage>
</organism>
<keyword evidence="3" id="KW-1185">Reference proteome</keyword>
<gene>
    <name evidence="2" type="ORF">HaLaN_18684</name>
</gene>
<evidence type="ECO:0000313" key="3">
    <source>
        <dbReference type="Proteomes" id="UP000485058"/>
    </source>
</evidence>